<evidence type="ECO:0000256" key="9">
    <source>
        <dbReference type="ARBA" id="ARBA00022748"/>
    </source>
</evidence>
<name>A0ABM9AB18_9GAMM</name>
<feature type="transmembrane region" description="Helical" evidence="13">
    <location>
        <begin position="59"/>
        <end position="78"/>
    </location>
</feature>
<dbReference type="PANTHER" id="PTHR30070">
    <property type="entry name" value="HEME EXPORTER PROTEIN B"/>
    <property type="match status" value="1"/>
</dbReference>
<keyword evidence="6 12" id="KW-1003">Cell membrane</keyword>
<keyword evidence="5 12" id="KW-0813">Transport</keyword>
<evidence type="ECO:0000313" key="15">
    <source>
        <dbReference type="Proteomes" id="UP000838100"/>
    </source>
</evidence>
<evidence type="ECO:0000256" key="12">
    <source>
        <dbReference type="PIRNR" id="PIRNR002764"/>
    </source>
</evidence>
<evidence type="ECO:0000256" key="10">
    <source>
        <dbReference type="ARBA" id="ARBA00022989"/>
    </source>
</evidence>
<reference evidence="14" key="1">
    <citation type="submission" date="2021-12" db="EMBL/GenBank/DDBJ databases">
        <authorList>
            <person name="Rodrigo-Torres L."/>
            <person name="Arahal R. D."/>
            <person name="Lucena T."/>
        </authorList>
    </citation>
    <scope>NUCLEOTIDE SEQUENCE</scope>
    <source>
        <strain evidence="14">CECT 8267</strain>
    </source>
</reference>
<evidence type="ECO:0000256" key="5">
    <source>
        <dbReference type="ARBA" id="ARBA00022448"/>
    </source>
</evidence>
<evidence type="ECO:0000256" key="11">
    <source>
        <dbReference type="ARBA" id="ARBA00023136"/>
    </source>
</evidence>
<keyword evidence="11 12" id="KW-0472">Membrane</keyword>
<dbReference type="PANTHER" id="PTHR30070:SF1">
    <property type="entry name" value="CYTOCHROME C BIOGENESIS B-RELATED"/>
    <property type="match status" value="1"/>
</dbReference>
<evidence type="ECO:0000256" key="4">
    <source>
        <dbReference type="ARBA" id="ARBA00016452"/>
    </source>
</evidence>
<protein>
    <recommendedName>
        <fullName evidence="4 12">Heme exporter protein B</fullName>
    </recommendedName>
</protein>
<dbReference type="InterPro" id="IPR003544">
    <property type="entry name" value="Cyt_c_biogenesis_CcmB"/>
</dbReference>
<sequence length="235" mass="24931">MSKILDVMQLPGLWQAFYGVLLRDISLAYRRRSDIFNPLIFFLIIVALFPLGVSPERLVLAGLAPGVVWVAALLSCLLSMDSLFRSDFDDGTLEHLLLSPQPLYILVLAKVLAHWLTTGLPITLFAPLLALMLYLPITAILPLVLSLLIGSIVLSFVGAIGAALTVGLRRGGILISLIVLPLYTPVLIFGASAVTAAAEGHMFGGHLAILGALLALAVCLSPFAIAGALRISVEG</sequence>
<comment type="caution">
    <text evidence="14">The sequence shown here is derived from an EMBL/GenBank/DDBJ whole genome shotgun (WGS) entry which is preliminary data.</text>
</comment>
<evidence type="ECO:0000256" key="2">
    <source>
        <dbReference type="ARBA" id="ARBA00004429"/>
    </source>
</evidence>
<dbReference type="PIRSF" id="PIRSF002764">
    <property type="entry name" value="CcmB"/>
    <property type="match status" value="1"/>
</dbReference>
<accession>A0ABM9AB18</accession>
<feature type="transmembrane region" description="Helical" evidence="13">
    <location>
        <begin position="140"/>
        <end position="166"/>
    </location>
</feature>
<dbReference type="NCBIfam" id="TIGR01190">
    <property type="entry name" value="ccmB"/>
    <property type="match status" value="1"/>
</dbReference>
<dbReference type="InterPro" id="IPR026031">
    <property type="entry name" value="Cyt_c_CcmB_bac"/>
</dbReference>
<keyword evidence="15" id="KW-1185">Reference proteome</keyword>
<evidence type="ECO:0000256" key="6">
    <source>
        <dbReference type="ARBA" id="ARBA00022475"/>
    </source>
</evidence>
<dbReference type="RefSeq" id="WP_237443069.1">
    <property type="nucleotide sequence ID" value="NZ_CAKLPX010000001.1"/>
</dbReference>
<keyword evidence="8 13" id="KW-0812">Transmembrane</keyword>
<dbReference type="EMBL" id="CAKLPX010000001">
    <property type="protein sequence ID" value="CAH0990388.1"/>
    <property type="molecule type" value="Genomic_DNA"/>
</dbReference>
<evidence type="ECO:0000313" key="14">
    <source>
        <dbReference type="EMBL" id="CAH0990388.1"/>
    </source>
</evidence>
<comment type="subcellular location">
    <subcellularLocation>
        <location evidence="2">Cell inner membrane</location>
        <topology evidence="2">Multi-pass membrane protein</topology>
    </subcellularLocation>
</comment>
<dbReference type="Pfam" id="PF03379">
    <property type="entry name" value="CcmB"/>
    <property type="match status" value="1"/>
</dbReference>
<dbReference type="PRINTS" id="PR01414">
    <property type="entry name" value="CCMBBIOGNSIS"/>
</dbReference>
<evidence type="ECO:0000256" key="8">
    <source>
        <dbReference type="ARBA" id="ARBA00022692"/>
    </source>
</evidence>
<evidence type="ECO:0000256" key="7">
    <source>
        <dbReference type="ARBA" id="ARBA00022519"/>
    </source>
</evidence>
<evidence type="ECO:0000256" key="13">
    <source>
        <dbReference type="SAM" id="Phobius"/>
    </source>
</evidence>
<keyword evidence="7 12" id="KW-0997">Cell inner membrane</keyword>
<keyword evidence="9 12" id="KW-0201">Cytochrome c-type biogenesis</keyword>
<proteinExistence type="inferred from homology"/>
<comment type="similarity">
    <text evidence="3 12">Belongs to the CcmB/CycW/HelB family.</text>
</comment>
<feature type="transmembrane region" description="Helical" evidence="13">
    <location>
        <begin position="173"/>
        <end position="195"/>
    </location>
</feature>
<organism evidence="14 15">
    <name type="scientific">Sinobacterium norvegicum</name>
    <dbReference type="NCBI Taxonomy" id="1641715"/>
    <lineage>
        <taxon>Bacteria</taxon>
        <taxon>Pseudomonadati</taxon>
        <taxon>Pseudomonadota</taxon>
        <taxon>Gammaproteobacteria</taxon>
        <taxon>Cellvibrionales</taxon>
        <taxon>Spongiibacteraceae</taxon>
        <taxon>Sinobacterium</taxon>
    </lineage>
</organism>
<evidence type="ECO:0000256" key="3">
    <source>
        <dbReference type="ARBA" id="ARBA00010544"/>
    </source>
</evidence>
<feature type="transmembrane region" description="Helical" evidence="13">
    <location>
        <begin position="207"/>
        <end position="229"/>
    </location>
</feature>
<evidence type="ECO:0000256" key="1">
    <source>
        <dbReference type="ARBA" id="ARBA00002442"/>
    </source>
</evidence>
<keyword evidence="10 13" id="KW-1133">Transmembrane helix</keyword>
<feature type="transmembrane region" description="Helical" evidence="13">
    <location>
        <begin position="103"/>
        <end position="134"/>
    </location>
</feature>
<gene>
    <name evidence="14" type="primary">ccmB</name>
    <name evidence="14" type="ORF">SIN8267_00480</name>
</gene>
<dbReference type="Proteomes" id="UP000838100">
    <property type="component" value="Unassembled WGS sequence"/>
</dbReference>
<feature type="transmembrane region" description="Helical" evidence="13">
    <location>
        <begin position="35"/>
        <end position="53"/>
    </location>
</feature>
<comment type="function">
    <text evidence="1 12">Required for the export of heme to the periplasm for the biogenesis of c-type cytochromes.</text>
</comment>